<dbReference type="PANTHER" id="PTHR30332:SF17">
    <property type="entry name" value="TYPE IV PILIATION SYSTEM PROTEIN DR_0774-RELATED"/>
    <property type="match status" value="1"/>
</dbReference>
<dbReference type="Proteomes" id="UP000199648">
    <property type="component" value="Unassembled WGS sequence"/>
</dbReference>
<evidence type="ECO:0000313" key="6">
    <source>
        <dbReference type="EMBL" id="SCZ60209.1"/>
    </source>
</evidence>
<proteinExistence type="inferred from homology"/>
<evidence type="ECO:0000256" key="3">
    <source>
        <dbReference type="SAM" id="SignalP"/>
    </source>
</evidence>
<feature type="domain" description="Type II/III secretion system secretin-like" evidence="4">
    <location>
        <begin position="278"/>
        <end position="442"/>
    </location>
</feature>
<dbReference type="STRING" id="415747.SAMN03097708_02007"/>
<comment type="similarity">
    <text evidence="1">Belongs to the bacterial secretin family.</text>
</comment>
<dbReference type="InterPro" id="IPR032789">
    <property type="entry name" value="T2SS-T3SS_pil_N"/>
</dbReference>
<sequence length="504" mass="54012">MNWGNRRSSRWMVGLVGALALTVSAQERPDAIHNIEVPLNKSRVVTLDFAPKKVSVGNDAVADIRMMQSRQLYLLGKQLGSTNLILWNGRNEVTGSIDVQVTHDLELLKRKLHELLPGERIGVHASKEAIVMTGEVSSAPKMDMALQLARSTIRRDGNAEEDVRARVLNMMQVGGAKQVLLEVKVAEVARTFMKRMESNFSVITADNNLSIGTITGSGEVLQFPVEGAGADISSSTLLAPGSRTTNDLADPRVIPTGGNSLVASFLDGTTLSTIVIDAAKEEGLAKVLAEPTLTTSTGETARFHAGGEFPLPVPGQDDSVTIQYKKFGVNLGFLPVVLDSGQISLDVDIEVSELSNQNAVALEVPGVSTSFFIPSLTMRQASSTVELAGGQTIGIAGLINENLSERVNKFPGLGDIPVLGALFRSQEFIKGQTELVIFVTPRFAHPIDPELVRLPTDSFVEPGDAEFYLLGRLQGSREDKKGPEGGSPVESPRGGVEGRFGHDL</sequence>
<feature type="signal peptide" evidence="3">
    <location>
        <begin position="1"/>
        <end position="25"/>
    </location>
</feature>
<dbReference type="EMBL" id="FMWD01000005">
    <property type="protein sequence ID" value="SCZ60209.1"/>
    <property type="molecule type" value="Genomic_DNA"/>
</dbReference>
<evidence type="ECO:0000256" key="1">
    <source>
        <dbReference type="RuleBase" id="RU004003"/>
    </source>
</evidence>
<protein>
    <submittedName>
        <fullName evidence="6">Pilus assembly protein CpaC</fullName>
    </submittedName>
</protein>
<feature type="domain" description="Pilus formation protein N-terminal" evidence="5">
    <location>
        <begin position="34"/>
        <end position="102"/>
    </location>
</feature>
<evidence type="ECO:0000259" key="4">
    <source>
        <dbReference type="Pfam" id="PF00263"/>
    </source>
</evidence>
<dbReference type="GO" id="GO:0015627">
    <property type="term" value="C:type II protein secretion system complex"/>
    <property type="evidence" value="ECO:0007669"/>
    <property type="project" value="TreeGrafter"/>
</dbReference>
<dbReference type="OrthoDB" id="9775455at2"/>
<dbReference type="InterPro" id="IPR050810">
    <property type="entry name" value="Bact_Secretion_Sys_Channel"/>
</dbReference>
<keyword evidence="7" id="KW-1185">Reference proteome</keyword>
<evidence type="ECO:0000256" key="2">
    <source>
        <dbReference type="SAM" id="MobiDB-lite"/>
    </source>
</evidence>
<dbReference type="RefSeq" id="WP_092996171.1">
    <property type="nucleotide sequence ID" value="NZ_FMWD01000005.1"/>
</dbReference>
<dbReference type="InterPro" id="IPR001775">
    <property type="entry name" value="GspD/PilQ"/>
</dbReference>
<feature type="chain" id="PRO_5011528513" evidence="3">
    <location>
        <begin position="26"/>
        <end position="504"/>
    </location>
</feature>
<dbReference type="GO" id="GO:0009306">
    <property type="term" value="P:protein secretion"/>
    <property type="evidence" value="ECO:0007669"/>
    <property type="project" value="InterPro"/>
</dbReference>
<gene>
    <name evidence="6" type="ORF">SAMN03097708_02007</name>
</gene>
<reference evidence="6 7" key="1">
    <citation type="submission" date="2016-10" db="EMBL/GenBank/DDBJ databases">
        <authorList>
            <person name="de Groot N.N."/>
        </authorList>
    </citation>
    <scope>NUCLEOTIDE SEQUENCE [LARGE SCALE GENOMIC DNA]</scope>
    <source>
        <strain evidence="6 7">HLD2</strain>
    </source>
</reference>
<dbReference type="PANTHER" id="PTHR30332">
    <property type="entry name" value="PROBABLE GENERAL SECRETION PATHWAY PROTEIN D"/>
    <property type="match status" value="1"/>
</dbReference>
<dbReference type="AlphaFoldDB" id="A0A1G5QG76"/>
<evidence type="ECO:0000259" key="5">
    <source>
        <dbReference type="Pfam" id="PF13629"/>
    </source>
</evidence>
<feature type="region of interest" description="Disordered" evidence="2">
    <location>
        <begin position="476"/>
        <end position="504"/>
    </location>
</feature>
<organism evidence="6 7">
    <name type="scientific">Thiohalomonas denitrificans</name>
    <dbReference type="NCBI Taxonomy" id="415747"/>
    <lineage>
        <taxon>Bacteria</taxon>
        <taxon>Pseudomonadati</taxon>
        <taxon>Pseudomonadota</taxon>
        <taxon>Gammaproteobacteria</taxon>
        <taxon>Thiohalomonadales</taxon>
        <taxon>Thiohalomonadaceae</taxon>
        <taxon>Thiohalomonas</taxon>
    </lineage>
</organism>
<evidence type="ECO:0000313" key="7">
    <source>
        <dbReference type="Proteomes" id="UP000199648"/>
    </source>
</evidence>
<dbReference type="PRINTS" id="PR00811">
    <property type="entry name" value="BCTERIALGSPD"/>
</dbReference>
<dbReference type="Pfam" id="PF13629">
    <property type="entry name" value="T2SS-T3SS_pil_N"/>
    <property type="match status" value="1"/>
</dbReference>
<dbReference type="Pfam" id="PF00263">
    <property type="entry name" value="Secretin"/>
    <property type="match status" value="1"/>
</dbReference>
<dbReference type="InterPro" id="IPR004846">
    <property type="entry name" value="T2SS/T3SS_dom"/>
</dbReference>
<name>A0A1G5QG76_9GAMM</name>
<accession>A0A1G5QG76</accession>
<keyword evidence="3" id="KW-0732">Signal</keyword>